<feature type="transmembrane region" description="Helical" evidence="8">
    <location>
        <begin position="501"/>
        <end position="522"/>
    </location>
</feature>
<feature type="transmembrane region" description="Helical" evidence="8">
    <location>
        <begin position="542"/>
        <end position="560"/>
    </location>
</feature>
<dbReference type="PROSITE" id="PS51202">
    <property type="entry name" value="RCK_C"/>
    <property type="match status" value="2"/>
</dbReference>
<keyword evidence="4" id="KW-1003">Cell membrane</keyword>
<dbReference type="SUPFAM" id="SSF116726">
    <property type="entry name" value="TrkA C-terminal domain-like"/>
    <property type="match status" value="2"/>
</dbReference>
<feature type="transmembrane region" description="Helical" evidence="8">
    <location>
        <begin position="381"/>
        <end position="401"/>
    </location>
</feature>
<reference evidence="10" key="1">
    <citation type="submission" date="2020-04" db="EMBL/GenBank/DDBJ databases">
        <title>Deep metagenomics examines the oral microbiome during advanced dental caries in children, revealing novel taxa and co-occurrences with host molecules.</title>
        <authorList>
            <person name="Baker J.L."/>
            <person name="Morton J.T."/>
            <person name="Dinis M."/>
            <person name="Alvarez R."/>
            <person name="Tran N.C."/>
            <person name="Knight R."/>
            <person name="Edlund A."/>
        </authorList>
    </citation>
    <scope>NUCLEOTIDE SEQUENCE</scope>
    <source>
        <strain evidence="10">JCVI_34_bin.1</strain>
    </source>
</reference>
<sequence>MGWINDILYNQDSVAHTIGLYAVVISLGILLGKIKIRGFSFGMTIVLFIAILMGHLDFRINQQVLLFMRDFGLLIFVYTVGLQMGSSFFSSFRQSGIRLNVLAIFVVLLNLVVLFTIYFFNSDKTSIYQLVGIMSGAVTCTPGLGAAQQVLQEAPGDYALTISQMTMGYAASYPVTIIASVLVMAFIKLIFRINPADEQAAVEKEEADAHVEPFIGTFKLTNSLIDGITVSKLHNVYDHDYVVSRILKPDGQILIPGYDTQIGVNDLLLVVMSPEDVEAFRQIVGPVVERNWDKEPGKVVSRNILISNPKINGKQLGALRIRNGYGLNATRVTRAGVSLLASRHLTLQVGDKLTVVGREADVDHLAGRLGNSQKHLRQPNMFTFFFGILLGILLGSVPIAFPGMSMPLRLGLSGGPLIIAILISRYGYKLKLVSYTSTSAALMIREFGMCIFLASVGFAAGPKFVESVFSANGAQWVFWGFLITTIPLVVVATFARIKYKINYFTILGFICGAYTDAPALAYADSEGNNDAALVAYSTVYPLITFLRVLCAQFIVLAFLAV</sequence>
<evidence type="ECO:0000256" key="6">
    <source>
        <dbReference type="ARBA" id="ARBA00022989"/>
    </source>
</evidence>
<dbReference type="EMBL" id="JABZGR010000006">
    <property type="protein sequence ID" value="MBF0970100.1"/>
    <property type="molecule type" value="Genomic_DNA"/>
</dbReference>
<dbReference type="GO" id="GO:0006813">
    <property type="term" value="P:potassium ion transport"/>
    <property type="evidence" value="ECO:0007669"/>
    <property type="project" value="InterPro"/>
</dbReference>
<feature type="transmembrane region" description="Helical" evidence="8">
    <location>
        <begin position="407"/>
        <end position="428"/>
    </location>
</feature>
<evidence type="ECO:0000256" key="1">
    <source>
        <dbReference type="ARBA" id="ARBA00004651"/>
    </source>
</evidence>
<feature type="domain" description="RCK C-terminal" evidence="9">
    <location>
        <begin position="200"/>
        <end position="286"/>
    </location>
</feature>
<feature type="transmembrane region" description="Helical" evidence="8">
    <location>
        <begin position="440"/>
        <end position="461"/>
    </location>
</feature>
<dbReference type="InterPro" id="IPR050144">
    <property type="entry name" value="AAE_transporter"/>
</dbReference>
<dbReference type="GO" id="GO:0008324">
    <property type="term" value="F:monoatomic cation transmembrane transporter activity"/>
    <property type="evidence" value="ECO:0007669"/>
    <property type="project" value="InterPro"/>
</dbReference>
<feature type="transmembrane region" description="Helical" evidence="8">
    <location>
        <begin position="71"/>
        <end position="89"/>
    </location>
</feature>
<feature type="domain" description="RCK C-terminal" evidence="9">
    <location>
        <begin position="287"/>
        <end position="371"/>
    </location>
</feature>
<evidence type="ECO:0000256" key="7">
    <source>
        <dbReference type="ARBA" id="ARBA00023136"/>
    </source>
</evidence>
<dbReference type="RefSeq" id="WP_303763321.1">
    <property type="nucleotide sequence ID" value="NZ_JABZGR010000006.1"/>
</dbReference>
<feature type="transmembrane region" description="Helical" evidence="8">
    <location>
        <begin position="171"/>
        <end position="191"/>
    </location>
</feature>
<name>A0A929RVN6_9BACT</name>
<keyword evidence="3" id="KW-0813">Transport</keyword>
<evidence type="ECO:0000313" key="11">
    <source>
        <dbReference type="Proteomes" id="UP000704068"/>
    </source>
</evidence>
<protein>
    <submittedName>
        <fullName evidence="10">Transporter</fullName>
    </submittedName>
</protein>
<feature type="transmembrane region" description="Helical" evidence="8">
    <location>
        <begin position="101"/>
        <end position="120"/>
    </location>
</feature>
<evidence type="ECO:0000256" key="3">
    <source>
        <dbReference type="ARBA" id="ARBA00022448"/>
    </source>
</evidence>
<keyword evidence="7 8" id="KW-0472">Membrane</keyword>
<dbReference type="Pfam" id="PF02080">
    <property type="entry name" value="TrkA_C"/>
    <property type="match status" value="2"/>
</dbReference>
<dbReference type="InterPro" id="IPR006037">
    <property type="entry name" value="RCK_C"/>
</dbReference>
<comment type="caution">
    <text evidence="10">The sequence shown here is derived from an EMBL/GenBank/DDBJ whole genome shotgun (WGS) entry which is preliminary data.</text>
</comment>
<evidence type="ECO:0000256" key="5">
    <source>
        <dbReference type="ARBA" id="ARBA00022692"/>
    </source>
</evidence>
<dbReference type="PANTHER" id="PTHR30445">
    <property type="entry name" value="K(+)_H(+) ANTIPORTER SUBUNIT KHTT"/>
    <property type="match status" value="1"/>
</dbReference>
<accession>A0A929RVN6</accession>
<dbReference type="InterPro" id="IPR006512">
    <property type="entry name" value="YidE_YbjL"/>
</dbReference>
<organism evidence="10 11">
    <name type="scientific">Alloprevotella tannerae</name>
    <dbReference type="NCBI Taxonomy" id="76122"/>
    <lineage>
        <taxon>Bacteria</taxon>
        <taxon>Pseudomonadati</taxon>
        <taxon>Bacteroidota</taxon>
        <taxon>Bacteroidia</taxon>
        <taxon>Bacteroidales</taxon>
        <taxon>Prevotellaceae</taxon>
        <taxon>Alloprevotella</taxon>
    </lineage>
</organism>
<dbReference type="PANTHER" id="PTHR30445:SF3">
    <property type="entry name" value="TRANSPORT PROTEIN YIDE-RELATED"/>
    <property type="match status" value="1"/>
</dbReference>
<dbReference type="Proteomes" id="UP000704068">
    <property type="component" value="Unassembled WGS sequence"/>
</dbReference>
<dbReference type="Pfam" id="PF06826">
    <property type="entry name" value="Asp-Al_Ex"/>
    <property type="match status" value="2"/>
</dbReference>
<keyword evidence="5 8" id="KW-0812">Transmembrane</keyword>
<dbReference type="Gene3D" id="3.30.70.1450">
    <property type="entry name" value="Regulator of K+ conductance, C-terminal domain"/>
    <property type="match status" value="2"/>
</dbReference>
<comment type="similarity">
    <text evidence="2">Belongs to the AAE transporter (TC 2.A.81) family.</text>
</comment>
<feature type="transmembrane region" description="Helical" evidence="8">
    <location>
        <begin position="473"/>
        <end position="494"/>
    </location>
</feature>
<dbReference type="NCBIfam" id="NF003007">
    <property type="entry name" value="PRK03818.1"/>
    <property type="match status" value="1"/>
</dbReference>
<dbReference type="InterPro" id="IPR036721">
    <property type="entry name" value="RCK_C_sf"/>
</dbReference>
<evidence type="ECO:0000256" key="2">
    <source>
        <dbReference type="ARBA" id="ARBA00009854"/>
    </source>
</evidence>
<dbReference type="AlphaFoldDB" id="A0A929RVN6"/>
<comment type="subcellular location">
    <subcellularLocation>
        <location evidence="1">Cell membrane</location>
        <topology evidence="1">Multi-pass membrane protein</topology>
    </subcellularLocation>
</comment>
<evidence type="ECO:0000256" key="4">
    <source>
        <dbReference type="ARBA" id="ARBA00022475"/>
    </source>
</evidence>
<dbReference type="GO" id="GO:0005886">
    <property type="term" value="C:plasma membrane"/>
    <property type="evidence" value="ECO:0007669"/>
    <property type="project" value="UniProtKB-SubCell"/>
</dbReference>
<gene>
    <name evidence="10" type="ORF">HXK21_03525</name>
</gene>
<feature type="transmembrane region" description="Helical" evidence="8">
    <location>
        <begin position="38"/>
        <end position="56"/>
    </location>
</feature>
<keyword evidence="6 8" id="KW-1133">Transmembrane helix</keyword>
<evidence type="ECO:0000256" key="8">
    <source>
        <dbReference type="SAM" id="Phobius"/>
    </source>
</evidence>
<evidence type="ECO:0000259" key="9">
    <source>
        <dbReference type="PROSITE" id="PS51202"/>
    </source>
</evidence>
<feature type="transmembrane region" description="Helical" evidence="8">
    <location>
        <begin position="13"/>
        <end position="31"/>
    </location>
</feature>
<dbReference type="NCBIfam" id="TIGR01625">
    <property type="entry name" value="YidE_YbjL_dupl"/>
    <property type="match status" value="2"/>
</dbReference>
<evidence type="ECO:0000313" key="10">
    <source>
        <dbReference type="EMBL" id="MBF0970100.1"/>
    </source>
</evidence>
<proteinExistence type="inferred from homology"/>